<dbReference type="Gene3D" id="2.60.40.200">
    <property type="entry name" value="Superoxide dismutase, copper/zinc binding domain"/>
    <property type="match status" value="1"/>
</dbReference>
<dbReference type="EMBL" id="VJMH01005113">
    <property type="protein sequence ID" value="KAF0700746.1"/>
    <property type="molecule type" value="Genomic_DNA"/>
</dbReference>
<dbReference type="OrthoDB" id="159229at2759"/>
<sequence length="254" mass="26112">MSNVTNATNLTTATPTTVVWTFDPLTSGGVSGNITTVVGAASTAIQANLDLTGANWTALVANEGNCSINTPPTSFSWHIHTVWKNAKSSGFLGDCSLANAGNHYDPTYACGPNSEFIKDPKCAGATYNCTPALYAANASVCEKGDLSGHVGKMTATGGKIAATWTDKPNYPTVDEHNLKTWNIMLHAVCGSTTPRFVCAQGTIVSSDKGLPSTTYAPTVAGATTAAPSTTAKPSSAVKLSVVSVASLAILSMLF</sequence>
<reference evidence="1" key="2">
    <citation type="submission" date="2019-06" db="EMBL/GenBank/DDBJ databases">
        <title>Genomics analysis of Aphanomyces spp. identifies a new class of oomycete effector associated with host adaptation.</title>
        <authorList>
            <person name="Gaulin E."/>
        </authorList>
    </citation>
    <scope>NUCLEOTIDE SEQUENCE</scope>
    <source>
        <strain evidence="1">CBS 578.67</strain>
    </source>
</reference>
<accession>A0A485KKX7</accession>
<organism evidence="2 3">
    <name type="scientific">Aphanomyces stellatus</name>
    <dbReference type="NCBI Taxonomy" id="120398"/>
    <lineage>
        <taxon>Eukaryota</taxon>
        <taxon>Sar</taxon>
        <taxon>Stramenopiles</taxon>
        <taxon>Oomycota</taxon>
        <taxon>Saprolegniomycetes</taxon>
        <taxon>Saprolegniales</taxon>
        <taxon>Verrucalvaceae</taxon>
        <taxon>Aphanomyces</taxon>
    </lineage>
</organism>
<evidence type="ECO:0000313" key="2">
    <source>
        <dbReference type="EMBL" id="VFT85585.1"/>
    </source>
</evidence>
<dbReference type="GO" id="GO:0046872">
    <property type="term" value="F:metal ion binding"/>
    <property type="evidence" value="ECO:0007669"/>
    <property type="project" value="InterPro"/>
</dbReference>
<reference evidence="2 3" key="1">
    <citation type="submission" date="2019-03" db="EMBL/GenBank/DDBJ databases">
        <authorList>
            <person name="Gaulin E."/>
            <person name="Dumas B."/>
        </authorList>
    </citation>
    <scope>NUCLEOTIDE SEQUENCE [LARGE SCALE GENOMIC DNA]</scope>
    <source>
        <strain evidence="2">CBS 568.67</strain>
    </source>
</reference>
<gene>
    <name evidence="2" type="primary">Aste57867_8699</name>
    <name evidence="1" type="ORF">As57867_008665</name>
    <name evidence="2" type="ORF">ASTE57867_8699</name>
</gene>
<evidence type="ECO:0000313" key="1">
    <source>
        <dbReference type="EMBL" id="KAF0700746.1"/>
    </source>
</evidence>
<evidence type="ECO:0000313" key="3">
    <source>
        <dbReference type="Proteomes" id="UP000332933"/>
    </source>
</evidence>
<keyword evidence="3" id="KW-1185">Reference proteome</keyword>
<dbReference type="AlphaFoldDB" id="A0A485KKX7"/>
<dbReference type="Proteomes" id="UP000332933">
    <property type="component" value="Unassembled WGS sequence"/>
</dbReference>
<name>A0A485KKX7_9STRA</name>
<dbReference type="InterPro" id="IPR036423">
    <property type="entry name" value="SOD-like_Cu/Zn_dom_sf"/>
</dbReference>
<proteinExistence type="predicted"/>
<protein>
    <submittedName>
        <fullName evidence="2">Aste57867_8699 protein</fullName>
    </submittedName>
</protein>
<dbReference type="GO" id="GO:0006801">
    <property type="term" value="P:superoxide metabolic process"/>
    <property type="evidence" value="ECO:0007669"/>
    <property type="project" value="InterPro"/>
</dbReference>
<dbReference type="EMBL" id="CAADRA010005134">
    <property type="protein sequence ID" value="VFT85585.1"/>
    <property type="molecule type" value="Genomic_DNA"/>
</dbReference>